<feature type="region of interest" description="Disordered" evidence="9">
    <location>
        <begin position="289"/>
        <end position="440"/>
    </location>
</feature>
<reference evidence="10 11" key="1">
    <citation type="submission" date="2024-05" db="EMBL/GenBank/DDBJ databases">
        <title>Genome sequencing and assembly of Indian major carp, Cirrhinus mrigala (Hamilton, 1822).</title>
        <authorList>
            <person name="Mohindra V."/>
            <person name="Chowdhury L.M."/>
            <person name="Lal K."/>
            <person name="Jena J.K."/>
        </authorList>
    </citation>
    <scope>NUCLEOTIDE SEQUENCE [LARGE SCALE GENOMIC DNA]</scope>
    <source>
        <strain evidence="10">CM1030</strain>
        <tissue evidence="10">Blood</tissue>
    </source>
</reference>
<dbReference type="PANTHER" id="PTHR45888:SF1">
    <property type="entry name" value="HISTONE-LYSINE N-METHYLTRANSFERASE 2C"/>
    <property type="match status" value="1"/>
</dbReference>
<dbReference type="PANTHER" id="PTHR45888">
    <property type="entry name" value="HL01030P-RELATED"/>
    <property type="match status" value="1"/>
</dbReference>
<feature type="region of interest" description="Disordered" evidence="9">
    <location>
        <begin position="84"/>
        <end position="172"/>
    </location>
</feature>
<feature type="region of interest" description="Disordered" evidence="9">
    <location>
        <begin position="462"/>
        <end position="558"/>
    </location>
</feature>
<feature type="non-terminal residue" evidence="10">
    <location>
        <position position="1"/>
    </location>
</feature>
<dbReference type="AlphaFoldDB" id="A0ABD0N8V4"/>
<feature type="compositionally biased region" description="Basic and acidic residues" evidence="9">
    <location>
        <begin position="159"/>
        <end position="172"/>
    </location>
</feature>
<feature type="compositionally biased region" description="Basic and acidic residues" evidence="9">
    <location>
        <begin position="548"/>
        <end position="558"/>
    </location>
</feature>
<evidence type="ECO:0000256" key="1">
    <source>
        <dbReference type="ARBA" id="ARBA00004123"/>
    </source>
</evidence>
<feature type="compositionally biased region" description="Polar residues" evidence="9">
    <location>
        <begin position="384"/>
        <end position="393"/>
    </location>
</feature>
<feature type="compositionally biased region" description="Polar residues" evidence="9">
    <location>
        <begin position="331"/>
        <end position="341"/>
    </location>
</feature>
<evidence type="ECO:0000256" key="4">
    <source>
        <dbReference type="ARBA" id="ARBA00022771"/>
    </source>
</evidence>
<evidence type="ECO:0000256" key="8">
    <source>
        <dbReference type="ARBA" id="ARBA00023242"/>
    </source>
</evidence>
<feature type="region of interest" description="Disordered" evidence="9">
    <location>
        <begin position="16"/>
        <end position="45"/>
    </location>
</feature>
<keyword evidence="4" id="KW-0863">Zinc-finger</keyword>
<gene>
    <name evidence="10" type="ORF">M9458_048557</name>
</gene>
<keyword evidence="7" id="KW-0804">Transcription</keyword>
<evidence type="ECO:0000256" key="5">
    <source>
        <dbReference type="ARBA" id="ARBA00022833"/>
    </source>
</evidence>
<name>A0ABD0N8V4_CIRMR</name>
<comment type="caution">
    <text evidence="10">The sequence shown here is derived from an EMBL/GenBank/DDBJ whole genome shotgun (WGS) entry which is preliminary data.</text>
</comment>
<feature type="compositionally biased region" description="Low complexity" evidence="9">
    <location>
        <begin position="32"/>
        <end position="41"/>
    </location>
</feature>
<evidence type="ECO:0000256" key="3">
    <source>
        <dbReference type="ARBA" id="ARBA00022737"/>
    </source>
</evidence>
<keyword evidence="6" id="KW-0805">Transcription regulation</keyword>
<evidence type="ECO:0000313" key="10">
    <source>
        <dbReference type="EMBL" id="KAL0157311.1"/>
    </source>
</evidence>
<evidence type="ECO:0000313" key="11">
    <source>
        <dbReference type="Proteomes" id="UP001529510"/>
    </source>
</evidence>
<evidence type="ECO:0000256" key="9">
    <source>
        <dbReference type="SAM" id="MobiDB-lite"/>
    </source>
</evidence>
<protein>
    <submittedName>
        <fullName evidence="10">Uncharacterized protein</fullName>
    </submittedName>
</protein>
<dbReference type="GO" id="GO:0008270">
    <property type="term" value="F:zinc ion binding"/>
    <property type="evidence" value="ECO:0007669"/>
    <property type="project" value="UniProtKB-KW"/>
</dbReference>
<keyword evidence="8" id="KW-0539">Nucleus</keyword>
<proteinExistence type="predicted"/>
<keyword evidence="2" id="KW-0479">Metal-binding</keyword>
<dbReference type="EMBL" id="JAMKFB020000024">
    <property type="protein sequence ID" value="KAL0157311.1"/>
    <property type="molecule type" value="Genomic_DNA"/>
</dbReference>
<organism evidence="10 11">
    <name type="scientific">Cirrhinus mrigala</name>
    <name type="common">Mrigala</name>
    <dbReference type="NCBI Taxonomy" id="683832"/>
    <lineage>
        <taxon>Eukaryota</taxon>
        <taxon>Metazoa</taxon>
        <taxon>Chordata</taxon>
        <taxon>Craniata</taxon>
        <taxon>Vertebrata</taxon>
        <taxon>Euteleostomi</taxon>
        <taxon>Actinopterygii</taxon>
        <taxon>Neopterygii</taxon>
        <taxon>Teleostei</taxon>
        <taxon>Ostariophysi</taxon>
        <taxon>Cypriniformes</taxon>
        <taxon>Cyprinidae</taxon>
        <taxon>Labeoninae</taxon>
        <taxon>Labeonini</taxon>
        <taxon>Cirrhinus</taxon>
    </lineage>
</organism>
<feature type="non-terminal residue" evidence="10">
    <location>
        <position position="558"/>
    </location>
</feature>
<feature type="compositionally biased region" description="Pro residues" evidence="9">
    <location>
        <begin position="95"/>
        <end position="122"/>
    </location>
</feature>
<evidence type="ECO:0000256" key="2">
    <source>
        <dbReference type="ARBA" id="ARBA00022723"/>
    </source>
</evidence>
<accession>A0ABD0N8V4</accession>
<keyword evidence="5" id="KW-0862">Zinc</keyword>
<keyword evidence="3" id="KW-0677">Repeat</keyword>
<evidence type="ECO:0000256" key="6">
    <source>
        <dbReference type="ARBA" id="ARBA00023015"/>
    </source>
</evidence>
<feature type="compositionally biased region" description="Low complexity" evidence="9">
    <location>
        <begin position="489"/>
        <end position="500"/>
    </location>
</feature>
<evidence type="ECO:0000256" key="7">
    <source>
        <dbReference type="ARBA" id="ARBA00023163"/>
    </source>
</evidence>
<sequence>IRKQQKEHAELIEEYRVKQQQQQQQRLQPGVMGPMKAMPGMQGQGPGIMPVGPPMGQPMMGPMLPMQQPHFGKPTHMPNVPGWHQGAAGPMVGPRMPPHLPPQMPLPNPTQPLQAQPPPPMVPAGKPGQPGPVAGSNGGSSSSAPHVKFDDNNPFSEGFQERERRERLREQQEKQRVQLMQEVERQRALQRLELEQQGLGLGPDNSGGSLAQMPFYNSDLPQEFMQTPRPQQPQQQMGTMFPQQGNMPLDFVGPGPSFLQGGERRPMPGSGSFGPEMGPNFQPKNPMMHGFTPGQPRAPGFGGHGMPPHSGAEASSFGMDSTTPLPPNFPGSGQSLIQLYSNIIPEEKGKKKRSRKKKPDDDADSVKTPSTPHSDITAPLTPCVSDTSSTPTRSVPIMGDQDTSEFSNPLGSMTGLPPSSELENPLSGGTPLRRQSSVGVEAERGLLHDIKLEKLEASVCQKAEGEAASGQNARETGIVKTEEGNEIISPSPSSQSPAQSTIVDTGNELLKHLLKNKSTPPPSSTPLMHQMSNDSIRSEDEALTDSKGSLRLDSTDSS</sequence>
<comment type="subcellular location">
    <subcellularLocation>
        <location evidence="1">Nucleus</location>
    </subcellularLocation>
</comment>
<keyword evidence="11" id="KW-1185">Reference proteome</keyword>
<dbReference type="Proteomes" id="UP001529510">
    <property type="component" value="Unassembled WGS sequence"/>
</dbReference>
<dbReference type="GO" id="GO:0005634">
    <property type="term" value="C:nucleus"/>
    <property type="evidence" value="ECO:0007669"/>
    <property type="project" value="UniProtKB-SubCell"/>
</dbReference>